<dbReference type="HOGENOM" id="CLU_044538_4_0_9"/>
<dbReference type="SUPFAM" id="SSF56281">
    <property type="entry name" value="Metallo-hydrolase/oxidoreductase"/>
    <property type="match status" value="1"/>
</dbReference>
<keyword evidence="2" id="KW-1185">Reference proteome</keyword>
<dbReference type="KEGG" id="cpas:Clopa_4629"/>
<dbReference type="STRING" id="86416.Clopa_4629"/>
<evidence type="ECO:0000313" key="2">
    <source>
        <dbReference type="Proteomes" id="UP000013523"/>
    </source>
</evidence>
<dbReference type="Proteomes" id="UP000013523">
    <property type="component" value="Chromosome"/>
</dbReference>
<evidence type="ECO:0000313" key="1">
    <source>
        <dbReference type="EMBL" id="AGK99320.1"/>
    </source>
</evidence>
<dbReference type="InterPro" id="IPR036866">
    <property type="entry name" value="RibonucZ/Hydroxyglut_hydro"/>
</dbReference>
<proteinExistence type="predicted"/>
<dbReference type="GO" id="GO:0016787">
    <property type="term" value="F:hydrolase activity"/>
    <property type="evidence" value="ECO:0007669"/>
    <property type="project" value="UniProtKB-KW"/>
</dbReference>
<dbReference type="PATRIC" id="fig|86416.3.peg.4619"/>
<dbReference type="Pfam" id="PF23023">
    <property type="entry name" value="Anti-Pycsar_Apyc1"/>
    <property type="match status" value="1"/>
</dbReference>
<protein>
    <submittedName>
        <fullName evidence="1">Metal-dependent hydrolase, beta-lactamase superfamily III</fullName>
    </submittedName>
</protein>
<dbReference type="PANTHER" id="PTHR42663:SF6">
    <property type="entry name" value="HYDROLASE C777.06C-RELATED"/>
    <property type="match status" value="1"/>
</dbReference>
<dbReference type="eggNOG" id="COG1235">
    <property type="taxonomic scope" value="Bacteria"/>
</dbReference>
<dbReference type="PANTHER" id="PTHR42663">
    <property type="entry name" value="HYDROLASE C777.06C-RELATED-RELATED"/>
    <property type="match status" value="1"/>
</dbReference>
<sequence length="295" mass="33915">MINDNLMFLGTGAAEGIPNPLCGCKVCQNARKVCGRELRLRSSFRINKRIQIDFGPDVLATSMKHNLDMTELKHILITHSHSDHLCLSELLLKEMVYGDAGEKINIYLSQSGHQWVMEQLKDFRMGESNFANSPVIKDKMVEFVPIEYYKEYEIEKLKVVPLKGAHYGFGINENSNNYFITLEDGRILFYGVDTGYPLAETIEYLKEKYIDLLVMECTFAGEIRKEDKPFGHLDLISLIKVLKVFYDNGTIDSNTKVYLTHINHKHHLTHALLEKEVKKYSKFQIIVAYDGLKID</sequence>
<dbReference type="RefSeq" id="WP_015617589.1">
    <property type="nucleotide sequence ID" value="NC_021182.1"/>
</dbReference>
<dbReference type="OrthoDB" id="9781189at2"/>
<dbReference type="Gene3D" id="3.60.15.10">
    <property type="entry name" value="Ribonuclease Z/Hydroxyacylglutathione hydrolase-like"/>
    <property type="match status" value="1"/>
</dbReference>
<dbReference type="AlphaFoldDB" id="R4KI74"/>
<dbReference type="EMBL" id="CP003261">
    <property type="protein sequence ID" value="AGK99320.1"/>
    <property type="molecule type" value="Genomic_DNA"/>
</dbReference>
<gene>
    <name evidence="1" type="ORF">Clopa_4629</name>
</gene>
<accession>R4KI74</accession>
<keyword evidence="1" id="KW-0378">Hydrolase</keyword>
<name>R4KI74_CLOPA</name>
<reference evidence="1 2" key="1">
    <citation type="submission" date="2012-01" db="EMBL/GenBank/DDBJ databases">
        <title>Complete sequence of chromosome of Clostridium pasteurianum BC1.</title>
        <authorList>
            <consortium name="US DOE Joint Genome Institute"/>
            <person name="Lucas S."/>
            <person name="Han J."/>
            <person name="Lapidus A."/>
            <person name="Cheng J.-F."/>
            <person name="Goodwin L."/>
            <person name="Pitluck S."/>
            <person name="Peters L."/>
            <person name="Mikhailova N."/>
            <person name="Teshima H."/>
            <person name="Detter J.C."/>
            <person name="Han C."/>
            <person name="Tapia R."/>
            <person name="Land M."/>
            <person name="Hauser L."/>
            <person name="Kyrpides N."/>
            <person name="Ivanova N."/>
            <person name="Pagani I."/>
            <person name="Dunn J."/>
            <person name="Taghavi S."/>
            <person name="Francis A."/>
            <person name="van der Lelie D."/>
            <person name="Woyke T."/>
        </authorList>
    </citation>
    <scope>NUCLEOTIDE SEQUENCE [LARGE SCALE GENOMIC DNA]</scope>
    <source>
        <strain evidence="1 2">BC1</strain>
    </source>
</reference>
<organism evidence="1 2">
    <name type="scientific">Clostridium pasteurianum BC1</name>
    <dbReference type="NCBI Taxonomy" id="86416"/>
    <lineage>
        <taxon>Bacteria</taxon>
        <taxon>Bacillati</taxon>
        <taxon>Bacillota</taxon>
        <taxon>Clostridia</taxon>
        <taxon>Eubacteriales</taxon>
        <taxon>Clostridiaceae</taxon>
        <taxon>Clostridium</taxon>
    </lineage>
</organism>